<dbReference type="Gene3D" id="3.50.50.100">
    <property type="match status" value="1"/>
</dbReference>
<evidence type="ECO:0000313" key="14">
    <source>
        <dbReference type="Proteomes" id="UP000054845"/>
    </source>
</evidence>
<dbReference type="PANTHER" id="PTHR43706">
    <property type="entry name" value="NADH DEHYDROGENASE"/>
    <property type="match status" value="1"/>
</dbReference>
<dbReference type="Pfam" id="PF22366">
    <property type="entry name" value="NDH2_C"/>
    <property type="match status" value="1"/>
</dbReference>
<dbReference type="InterPro" id="IPR036188">
    <property type="entry name" value="FAD/NAD-bd_sf"/>
</dbReference>
<evidence type="ECO:0000313" key="13">
    <source>
        <dbReference type="EMBL" id="CEH15384.1"/>
    </source>
</evidence>
<keyword evidence="13" id="KW-0830">Ubiquinone</keyword>
<comment type="catalytic activity">
    <reaction evidence="9">
        <text>a ubiquinone + NADH + H(+) = a ubiquinol + NAD(+)</text>
        <dbReference type="Rhea" id="RHEA:23152"/>
        <dbReference type="Rhea" id="RHEA-COMP:9565"/>
        <dbReference type="Rhea" id="RHEA-COMP:9566"/>
        <dbReference type="ChEBI" id="CHEBI:15378"/>
        <dbReference type="ChEBI" id="CHEBI:16389"/>
        <dbReference type="ChEBI" id="CHEBI:17976"/>
        <dbReference type="ChEBI" id="CHEBI:57540"/>
        <dbReference type="ChEBI" id="CHEBI:57945"/>
    </reaction>
</comment>
<dbReference type="OrthoDB" id="3244603at2759"/>
<evidence type="ECO:0000256" key="9">
    <source>
        <dbReference type="ARBA" id="ARBA00049010"/>
    </source>
</evidence>
<dbReference type="Proteomes" id="UP000054845">
    <property type="component" value="Unassembled WGS sequence"/>
</dbReference>
<dbReference type="InterPro" id="IPR023753">
    <property type="entry name" value="FAD/NAD-binding_dom"/>
</dbReference>
<dbReference type="InterPro" id="IPR045024">
    <property type="entry name" value="NDH-2"/>
</dbReference>
<keyword evidence="7" id="KW-0520">NAD</keyword>
<evidence type="ECO:0000256" key="4">
    <source>
        <dbReference type="ARBA" id="ARBA00022827"/>
    </source>
</evidence>
<evidence type="ECO:0000256" key="7">
    <source>
        <dbReference type="ARBA" id="ARBA00023027"/>
    </source>
</evidence>
<organism evidence="13 14">
    <name type="scientific">Ceraceosorus bombacis</name>
    <dbReference type="NCBI Taxonomy" id="401625"/>
    <lineage>
        <taxon>Eukaryota</taxon>
        <taxon>Fungi</taxon>
        <taxon>Dikarya</taxon>
        <taxon>Basidiomycota</taxon>
        <taxon>Ustilaginomycotina</taxon>
        <taxon>Exobasidiomycetes</taxon>
        <taxon>Ceraceosorales</taxon>
        <taxon>Ceraceosoraceae</taxon>
        <taxon>Ceraceosorus</taxon>
    </lineage>
</organism>
<evidence type="ECO:0000259" key="11">
    <source>
        <dbReference type="Pfam" id="PF07992"/>
    </source>
</evidence>
<dbReference type="PRINTS" id="PR00368">
    <property type="entry name" value="FADPNR"/>
</dbReference>
<proteinExistence type="inferred from homology"/>
<accession>A0A0P1BI90</accession>
<dbReference type="STRING" id="401625.A0A0P1BI90"/>
<feature type="domain" description="External alternative NADH-ubiquinone oxidoreductase-like C-terminal" evidence="12">
    <location>
        <begin position="556"/>
        <end position="620"/>
    </location>
</feature>
<keyword evidence="4" id="KW-0274">FAD</keyword>
<evidence type="ECO:0000256" key="3">
    <source>
        <dbReference type="ARBA" id="ARBA00022630"/>
    </source>
</evidence>
<dbReference type="PANTHER" id="PTHR43706:SF47">
    <property type="entry name" value="EXTERNAL NADH-UBIQUINONE OXIDOREDUCTASE 1, MITOCHONDRIAL-RELATED"/>
    <property type="match status" value="1"/>
</dbReference>
<comment type="similarity">
    <text evidence="1">Belongs to the NADH dehydrogenase family.</text>
</comment>
<sequence length="624" mass="68212">MFASSTLRVATHQCALRAHSARRADLVIPRVCAAPPTAGSLQRSFWRASAVAAAATATAAQAQNPLLETPTAKAAAQQARFQPGPPPPASSGSSSSSSSSSSPPPPPPRAGFFKRLRRWTYLTLLLGAGTLAYYVHESNHPPDQQLPLDPTKKTIVVLGSGWGATALLKEIDNLEYNVIVISKENYFLYTPLLPQVTVGTVSPRSIAQPTRHNTRYKTREVQVLEAEATKINVKDKTVTFEDRNSEIYGANNGSETTVKYDYLVVAVGSQNQTFNIPGIKEHAFFLKELQDASKIRQRIMDLIEKASLVGQSDEEMDRLLHICVVGGGPTGVEAAAEMHDFVDDLSKWYPRVHLFAFASRVWRRHSAVANRVRVTLVEALPQILPAFSKGLVEYTESTFKSNKIDILAKHMVKGLDEKSVTMQGPEGIVNLPCGMLIWAAGNTSRPISRDLQAQLKETQTERRGLKVDDQLRLIGAEDSIFAVGDATATQWAPTAQAASQQGSYIAKIFAQLAHADQLAQKASEALRAGRPSEEVEKLQKRADRAAKLPAFKFTNNGSLAYIGGERAIADVPLSNGASISASGTATYLFWRSAYLSMLFSLRNRTQVAADWVKVWLFGRDITRE</sequence>
<dbReference type="AlphaFoldDB" id="A0A0P1BI90"/>
<evidence type="ECO:0000256" key="1">
    <source>
        <dbReference type="ARBA" id="ARBA00005272"/>
    </source>
</evidence>
<dbReference type="EC" id="1.6.5.9" evidence="2"/>
<evidence type="ECO:0000256" key="10">
    <source>
        <dbReference type="SAM" id="MobiDB-lite"/>
    </source>
</evidence>
<evidence type="ECO:0000256" key="5">
    <source>
        <dbReference type="ARBA" id="ARBA00022946"/>
    </source>
</evidence>
<evidence type="ECO:0000256" key="8">
    <source>
        <dbReference type="ARBA" id="ARBA00047599"/>
    </source>
</evidence>
<dbReference type="Pfam" id="PF07992">
    <property type="entry name" value="Pyr_redox_2"/>
    <property type="match status" value="1"/>
</dbReference>
<dbReference type="SUPFAM" id="SSF51905">
    <property type="entry name" value="FAD/NAD(P)-binding domain"/>
    <property type="match status" value="2"/>
</dbReference>
<dbReference type="GO" id="GO:0005739">
    <property type="term" value="C:mitochondrion"/>
    <property type="evidence" value="ECO:0007669"/>
    <property type="project" value="UniProtKB-ARBA"/>
</dbReference>
<dbReference type="GO" id="GO:0050136">
    <property type="term" value="F:NADH dehydrogenase (quinone) (non-electrogenic) activity"/>
    <property type="evidence" value="ECO:0007669"/>
    <property type="project" value="UniProtKB-EC"/>
</dbReference>
<dbReference type="InterPro" id="IPR054585">
    <property type="entry name" value="NDH2-like_C"/>
</dbReference>
<keyword evidence="14" id="KW-1185">Reference proteome</keyword>
<comment type="catalytic activity">
    <reaction evidence="8">
        <text>a quinone + NADH + H(+) = a quinol + NAD(+)</text>
        <dbReference type="Rhea" id="RHEA:46160"/>
        <dbReference type="ChEBI" id="CHEBI:15378"/>
        <dbReference type="ChEBI" id="CHEBI:24646"/>
        <dbReference type="ChEBI" id="CHEBI:57540"/>
        <dbReference type="ChEBI" id="CHEBI:57945"/>
        <dbReference type="ChEBI" id="CHEBI:132124"/>
        <dbReference type="EC" id="1.6.5.9"/>
    </reaction>
</comment>
<keyword evidence="3" id="KW-0285">Flavoprotein</keyword>
<reference evidence="13 14" key="1">
    <citation type="submission" date="2014-09" db="EMBL/GenBank/DDBJ databases">
        <authorList>
            <person name="Magalhaes I.L.F."/>
            <person name="Oliveira U."/>
            <person name="Santos F.R."/>
            <person name="Vidigal T.H.D.A."/>
            <person name="Brescovit A.D."/>
            <person name="Santos A.J."/>
        </authorList>
    </citation>
    <scope>NUCLEOTIDE SEQUENCE [LARGE SCALE GENOMIC DNA]</scope>
</reference>
<name>A0A0P1BI90_9BASI</name>
<keyword evidence="6" id="KW-0560">Oxidoreductase</keyword>
<feature type="region of interest" description="Disordered" evidence="10">
    <location>
        <begin position="70"/>
        <end position="109"/>
    </location>
</feature>
<protein>
    <recommendedName>
        <fullName evidence="2">NADH:ubiquinone reductase (non-electrogenic)</fullName>
        <ecNumber evidence="2">1.6.5.9</ecNumber>
    </recommendedName>
</protein>
<feature type="compositionally biased region" description="Low complexity" evidence="10">
    <location>
        <begin position="90"/>
        <end position="101"/>
    </location>
</feature>
<feature type="domain" description="FAD/NAD(P)-binding" evidence="11">
    <location>
        <begin position="154"/>
        <end position="502"/>
    </location>
</feature>
<evidence type="ECO:0000259" key="12">
    <source>
        <dbReference type="Pfam" id="PF22366"/>
    </source>
</evidence>
<evidence type="ECO:0000256" key="6">
    <source>
        <dbReference type="ARBA" id="ARBA00023002"/>
    </source>
</evidence>
<evidence type="ECO:0000256" key="2">
    <source>
        <dbReference type="ARBA" id="ARBA00012637"/>
    </source>
</evidence>
<keyword evidence="5" id="KW-0809">Transit peptide</keyword>
<dbReference type="EMBL" id="CCYA01000260">
    <property type="protein sequence ID" value="CEH15384.1"/>
    <property type="molecule type" value="Genomic_DNA"/>
</dbReference>